<reference evidence="1" key="1">
    <citation type="submission" date="2014-11" db="EMBL/GenBank/DDBJ databases">
        <authorList>
            <person name="Amaro Gonzalez C."/>
        </authorList>
    </citation>
    <scope>NUCLEOTIDE SEQUENCE</scope>
</reference>
<name>A0A0E9QSP8_ANGAN</name>
<accession>A0A0E9QSP8</accession>
<organism evidence="1">
    <name type="scientific">Anguilla anguilla</name>
    <name type="common">European freshwater eel</name>
    <name type="synonym">Muraena anguilla</name>
    <dbReference type="NCBI Taxonomy" id="7936"/>
    <lineage>
        <taxon>Eukaryota</taxon>
        <taxon>Metazoa</taxon>
        <taxon>Chordata</taxon>
        <taxon>Craniata</taxon>
        <taxon>Vertebrata</taxon>
        <taxon>Euteleostomi</taxon>
        <taxon>Actinopterygii</taxon>
        <taxon>Neopterygii</taxon>
        <taxon>Teleostei</taxon>
        <taxon>Anguilliformes</taxon>
        <taxon>Anguillidae</taxon>
        <taxon>Anguilla</taxon>
    </lineage>
</organism>
<proteinExistence type="predicted"/>
<sequence length="69" mass="7689">MKKISLKTIRKSFNINKGKEEGEFVVVQQPALATDFTKEDSLFGGCYSKELGSCDLNGEEERATRTGQE</sequence>
<evidence type="ECO:0000313" key="1">
    <source>
        <dbReference type="EMBL" id="JAH19462.1"/>
    </source>
</evidence>
<dbReference type="AlphaFoldDB" id="A0A0E9QSP8"/>
<reference evidence="1" key="2">
    <citation type="journal article" date="2015" name="Fish Shellfish Immunol.">
        <title>Early steps in the European eel (Anguilla anguilla)-Vibrio vulnificus interaction in the gills: Role of the RtxA13 toxin.</title>
        <authorList>
            <person name="Callol A."/>
            <person name="Pajuelo D."/>
            <person name="Ebbesson L."/>
            <person name="Teles M."/>
            <person name="MacKenzie S."/>
            <person name="Amaro C."/>
        </authorList>
    </citation>
    <scope>NUCLEOTIDE SEQUENCE</scope>
</reference>
<dbReference type="EMBL" id="GBXM01089115">
    <property type="protein sequence ID" value="JAH19462.1"/>
    <property type="molecule type" value="Transcribed_RNA"/>
</dbReference>
<protein>
    <submittedName>
        <fullName evidence="1">Uncharacterized protein</fullName>
    </submittedName>
</protein>